<gene>
    <name evidence="1" type="ORF">LARSCL_LOCUS1552</name>
</gene>
<evidence type="ECO:0000313" key="2">
    <source>
        <dbReference type="Proteomes" id="UP001497382"/>
    </source>
</evidence>
<name>A0AAV1YWV6_9ARAC</name>
<dbReference type="Proteomes" id="UP001497382">
    <property type="component" value="Unassembled WGS sequence"/>
</dbReference>
<comment type="caution">
    <text evidence="1">The sequence shown here is derived from an EMBL/GenBank/DDBJ whole genome shotgun (WGS) entry which is preliminary data.</text>
</comment>
<evidence type="ECO:0000313" key="1">
    <source>
        <dbReference type="EMBL" id="CAL1263553.1"/>
    </source>
</evidence>
<dbReference type="EMBL" id="CAXIEN010000009">
    <property type="protein sequence ID" value="CAL1263553.1"/>
    <property type="molecule type" value="Genomic_DNA"/>
</dbReference>
<keyword evidence="2" id="KW-1185">Reference proteome</keyword>
<feature type="non-terminal residue" evidence="1">
    <location>
        <position position="71"/>
    </location>
</feature>
<reference evidence="1 2" key="1">
    <citation type="submission" date="2024-04" db="EMBL/GenBank/DDBJ databases">
        <authorList>
            <person name="Rising A."/>
            <person name="Reimegard J."/>
            <person name="Sonavane S."/>
            <person name="Akerstrom W."/>
            <person name="Nylinder S."/>
            <person name="Hedman E."/>
            <person name="Kallberg Y."/>
        </authorList>
    </citation>
    <scope>NUCLEOTIDE SEQUENCE [LARGE SCALE GENOMIC DNA]</scope>
</reference>
<proteinExistence type="predicted"/>
<accession>A0AAV1YWV6</accession>
<organism evidence="1 2">
    <name type="scientific">Larinioides sclopetarius</name>
    <dbReference type="NCBI Taxonomy" id="280406"/>
    <lineage>
        <taxon>Eukaryota</taxon>
        <taxon>Metazoa</taxon>
        <taxon>Ecdysozoa</taxon>
        <taxon>Arthropoda</taxon>
        <taxon>Chelicerata</taxon>
        <taxon>Arachnida</taxon>
        <taxon>Araneae</taxon>
        <taxon>Araneomorphae</taxon>
        <taxon>Entelegynae</taxon>
        <taxon>Araneoidea</taxon>
        <taxon>Araneidae</taxon>
        <taxon>Larinioides</taxon>
    </lineage>
</organism>
<sequence>MVIVELKKVIQRAYDTSWWIHLYLWSVVSRVQESRMMVSILYSNSPTEASGWYLFYACLVLRDTCLVISVL</sequence>
<dbReference type="AlphaFoldDB" id="A0AAV1YWV6"/>
<protein>
    <submittedName>
        <fullName evidence="1">Uncharacterized protein</fullName>
    </submittedName>
</protein>